<feature type="domain" description="PAS" evidence="3">
    <location>
        <begin position="252"/>
        <end position="323"/>
    </location>
</feature>
<dbReference type="SUPFAM" id="SSF55785">
    <property type="entry name" value="PYP-like sensor domain (PAS domain)"/>
    <property type="match status" value="4"/>
</dbReference>
<dbReference type="PANTHER" id="PTHR24422">
    <property type="entry name" value="CHEMOTAXIS PROTEIN METHYLTRANSFERASE"/>
    <property type="match status" value="1"/>
</dbReference>
<dbReference type="PROSITE" id="PS50112">
    <property type="entry name" value="PAS"/>
    <property type="match status" value="3"/>
</dbReference>
<dbReference type="SMART" id="SM00283">
    <property type="entry name" value="MA"/>
    <property type="match status" value="1"/>
</dbReference>
<protein>
    <submittedName>
        <fullName evidence="5">Diguanylate cyclase</fullName>
    </submittedName>
</protein>
<keyword evidence="1" id="KW-0807">Transducer</keyword>
<dbReference type="Proteomes" id="UP000248259">
    <property type="component" value="Unassembled WGS sequence"/>
</dbReference>
<dbReference type="Gene3D" id="1.10.287.950">
    <property type="entry name" value="Methyl-accepting chemotaxis protein"/>
    <property type="match status" value="1"/>
</dbReference>
<dbReference type="SMART" id="SM00086">
    <property type="entry name" value="PAC"/>
    <property type="match status" value="3"/>
</dbReference>
<accession>A0A323UR51</accession>
<dbReference type="GO" id="GO:0004888">
    <property type="term" value="F:transmembrane signaling receptor activity"/>
    <property type="evidence" value="ECO:0007669"/>
    <property type="project" value="InterPro"/>
</dbReference>
<gene>
    <name evidence="5" type="ORF">DNK49_20055</name>
</gene>
<dbReference type="InterPro" id="IPR013656">
    <property type="entry name" value="PAS_4"/>
</dbReference>
<dbReference type="InterPro" id="IPR050903">
    <property type="entry name" value="Bact_Chemotaxis_MeTrfase"/>
</dbReference>
<dbReference type="SMART" id="SM00091">
    <property type="entry name" value="PAS"/>
    <property type="match status" value="4"/>
</dbReference>
<dbReference type="GO" id="GO:0006935">
    <property type="term" value="P:chemotaxis"/>
    <property type="evidence" value="ECO:0007669"/>
    <property type="project" value="InterPro"/>
</dbReference>
<dbReference type="GO" id="GO:0016020">
    <property type="term" value="C:membrane"/>
    <property type="evidence" value="ECO:0007669"/>
    <property type="project" value="InterPro"/>
</dbReference>
<dbReference type="GO" id="GO:0007165">
    <property type="term" value="P:signal transduction"/>
    <property type="evidence" value="ECO:0007669"/>
    <property type="project" value="UniProtKB-KW"/>
</dbReference>
<organism evidence="5 6">
    <name type="scientific">Parazoarcus communis SWub3 = DSM 12120</name>
    <dbReference type="NCBI Taxonomy" id="1121029"/>
    <lineage>
        <taxon>Bacteria</taxon>
        <taxon>Pseudomonadati</taxon>
        <taxon>Pseudomonadota</taxon>
        <taxon>Betaproteobacteria</taxon>
        <taxon>Rhodocyclales</taxon>
        <taxon>Zoogloeaceae</taxon>
        <taxon>Parazoarcus</taxon>
    </lineage>
</organism>
<dbReference type="PRINTS" id="PR00260">
    <property type="entry name" value="CHEMTRNSDUCR"/>
</dbReference>
<evidence type="ECO:0000259" key="2">
    <source>
        <dbReference type="PROSITE" id="PS50111"/>
    </source>
</evidence>
<dbReference type="NCBIfam" id="TIGR00229">
    <property type="entry name" value="sensory_box"/>
    <property type="match status" value="3"/>
</dbReference>
<feature type="domain" description="PAC" evidence="4">
    <location>
        <begin position="203"/>
        <end position="255"/>
    </location>
</feature>
<dbReference type="OrthoDB" id="9765776at2"/>
<dbReference type="InterPro" id="IPR000014">
    <property type="entry name" value="PAS"/>
</dbReference>
<keyword evidence="6" id="KW-1185">Reference proteome</keyword>
<evidence type="ECO:0000259" key="3">
    <source>
        <dbReference type="PROSITE" id="PS50112"/>
    </source>
</evidence>
<dbReference type="AlphaFoldDB" id="A0A323UR51"/>
<dbReference type="Pfam" id="PF08448">
    <property type="entry name" value="PAS_4"/>
    <property type="match status" value="1"/>
</dbReference>
<dbReference type="EMBL" id="QKOE01000022">
    <property type="protein sequence ID" value="PZA14777.1"/>
    <property type="molecule type" value="Genomic_DNA"/>
</dbReference>
<dbReference type="PANTHER" id="PTHR24422:SF10">
    <property type="entry name" value="CHEMOTAXIS PROTEIN METHYLTRANSFERASE 2"/>
    <property type="match status" value="1"/>
</dbReference>
<evidence type="ECO:0000313" key="6">
    <source>
        <dbReference type="Proteomes" id="UP000248259"/>
    </source>
</evidence>
<name>A0A323UR51_9RHOO</name>
<evidence type="ECO:0000313" key="5">
    <source>
        <dbReference type="EMBL" id="PZA14777.1"/>
    </source>
</evidence>
<comment type="caution">
    <text evidence="5">The sequence shown here is derived from an EMBL/GenBank/DDBJ whole genome shotgun (WGS) entry which is preliminary data.</text>
</comment>
<dbReference type="CDD" id="cd00130">
    <property type="entry name" value="PAS"/>
    <property type="match status" value="3"/>
</dbReference>
<dbReference type="InterPro" id="IPR004089">
    <property type="entry name" value="MCPsignal_dom"/>
</dbReference>
<dbReference type="InterPro" id="IPR035965">
    <property type="entry name" value="PAS-like_dom_sf"/>
</dbReference>
<dbReference type="SUPFAM" id="SSF58104">
    <property type="entry name" value="Methyl-accepting chemotaxis protein (MCP) signaling domain"/>
    <property type="match status" value="1"/>
</dbReference>
<dbReference type="Pfam" id="PF08447">
    <property type="entry name" value="PAS_3"/>
    <property type="match status" value="1"/>
</dbReference>
<dbReference type="InterPro" id="IPR004090">
    <property type="entry name" value="Chemotax_Me-accpt_rcpt"/>
</dbReference>
<feature type="domain" description="PAC" evidence="4">
    <location>
        <begin position="324"/>
        <end position="378"/>
    </location>
</feature>
<dbReference type="InterPro" id="IPR000700">
    <property type="entry name" value="PAS-assoc_C"/>
</dbReference>
<reference evidence="5 6" key="1">
    <citation type="submission" date="2018-06" db="EMBL/GenBank/DDBJ databases">
        <title>Azoarcus communis strain SWub3 genome.</title>
        <authorList>
            <person name="Zorraquino Salvo V."/>
            <person name="Toubiana D."/>
            <person name="Blumwald E."/>
        </authorList>
    </citation>
    <scope>NUCLEOTIDE SEQUENCE [LARGE SCALE GENOMIC DNA]</scope>
    <source>
        <strain evidence="5 6">SWub3</strain>
    </source>
</reference>
<proteinExistence type="predicted"/>
<dbReference type="InterPro" id="IPR001610">
    <property type="entry name" value="PAC"/>
</dbReference>
<sequence length="587" mass="65544">MFNPFVKSGVLDVLEAIEQTQAVIEFDLQGTIVRANRKFLDLLGYTLEEVRGRPHRMFLSPSRADSPDYHAFWRDLRAGTPQSGEFLRHAKDGRAVWIQATYTPIIRGNKVQRIIKFATDVTAQVLARARLESQIQAINRAQAVIEFGIDGTILDANENFLKLMGYRLDEIRGQKHQIFVPPAQRESKSYAEFWQKLRSGQFQTAEYERVAKNGRSVWIHANYNPILNPAGEVVKVVKFANDITEEVLRNNEFKMLSLVANETDNSIIITDPDGLVQYVNRGFTKLTGYTLDEVRGKKPGPILQGPATSRETVELIKNALRERRPIYNEILNYAKSGEPYWISLAINPVLDANGRLEHFISIQANITSTKELSLESEKRFAAVSVSNGVAEWDISGLLVEGNEYMVRHLGHQSRAELLARKRNLRDILGAEDFSRLLQGEQIARQFAVPDKDGKPVQFSGTLCPITDSVGTIKRIVSYGVDEQAKFEAAQVTDREMRLVQESSSQIANIIGSINTITEKTNLLALNAAIEAARAGESGRGFAVVADEVRKLAQQSAVSATEITQLVKESTERIDRLSTSLSALLSSS</sequence>
<dbReference type="Pfam" id="PF00015">
    <property type="entry name" value="MCPsignal"/>
    <property type="match status" value="1"/>
</dbReference>
<dbReference type="Pfam" id="PF13426">
    <property type="entry name" value="PAS_9"/>
    <property type="match status" value="2"/>
</dbReference>
<dbReference type="Gene3D" id="3.30.450.20">
    <property type="entry name" value="PAS domain"/>
    <property type="match status" value="3"/>
</dbReference>
<evidence type="ECO:0000259" key="4">
    <source>
        <dbReference type="PROSITE" id="PS50113"/>
    </source>
</evidence>
<evidence type="ECO:0000256" key="1">
    <source>
        <dbReference type="PROSITE-ProRule" id="PRU00284"/>
    </source>
</evidence>
<dbReference type="PROSITE" id="PS50111">
    <property type="entry name" value="CHEMOTAXIS_TRANSDUC_2"/>
    <property type="match status" value="1"/>
</dbReference>
<feature type="domain" description="PAS" evidence="3">
    <location>
        <begin position="127"/>
        <end position="174"/>
    </location>
</feature>
<feature type="domain" description="PAS" evidence="3">
    <location>
        <begin position="6"/>
        <end position="53"/>
    </location>
</feature>
<feature type="domain" description="PAC" evidence="4">
    <location>
        <begin position="82"/>
        <end position="133"/>
    </location>
</feature>
<feature type="domain" description="Methyl-accepting transducer" evidence="2">
    <location>
        <begin position="496"/>
        <end position="587"/>
    </location>
</feature>
<dbReference type="PROSITE" id="PS50113">
    <property type="entry name" value="PAC"/>
    <property type="match status" value="3"/>
</dbReference>
<dbReference type="InterPro" id="IPR013655">
    <property type="entry name" value="PAS_fold_3"/>
</dbReference>